<dbReference type="AlphaFoldDB" id="A0A383RH12"/>
<evidence type="ECO:0000313" key="1">
    <source>
        <dbReference type="EMBL" id="SYX86407.1"/>
    </source>
</evidence>
<reference evidence="2" key="1">
    <citation type="submission" date="2018-08" db="EMBL/GenBank/DDBJ databases">
        <authorList>
            <person name="Chevrot R."/>
        </authorList>
    </citation>
    <scope>NUCLEOTIDE SEQUENCE [LARGE SCALE GENOMIC DNA]</scope>
</reference>
<dbReference type="Proteomes" id="UP000304148">
    <property type="component" value="Chromosome"/>
</dbReference>
<evidence type="ECO:0000313" key="2">
    <source>
        <dbReference type="Proteomes" id="UP000304148"/>
    </source>
</evidence>
<sequence length="66" mass="7182">MTESGLFSEQETICPPVEDGQSVSAWGNSTLLIIKVSSGGVLHAGNRYDGLHELQTTQLYDNKEQT</sequence>
<name>A0A383RH12_PAEAL</name>
<dbReference type="EMBL" id="LS992241">
    <property type="protein sequence ID" value="SYX86407.1"/>
    <property type="molecule type" value="Genomic_DNA"/>
</dbReference>
<protein>
    <submittedName>
        <fullName evidence="1">Uncharacterized protein</fullName>
    </submittedName>
</protein>
<accession>A0A383RH12</accession>
<proteinExistence type="predicted"/>
<organism evidence="1 2">
    <name type="scientific">Paenibacillus alvei</name>
    <name type="common">Bacillus alvei</name>
    <dbReference type="NCBI Taxonomy" id="44250"/>
    <lineage>
        <taxon>Bacteria</taxon>
        <taxon>Bacillati</taxon>
        <taxon>Bacillota</taxon>
        <taxon>Bacilli</taxon>
        <taxon>Bacillales</taxon>
        <taxon>Paenibacillaceae</taxon>
        <taxon>Paenibacillus</taxon>
    </lineage>
</organism>
<gene>
    <name evidence="1" type="ORF">PBLR_14831</name>
</gene>